<evidence type="ECO:0000313" key="5">
    <source>
        <dbReference type="Proteomes" id="UP000037035"/>
    </source>
</evidence>
<evidence type="ECO:0000256" key="1">
    <source>
        <dbReference type="SAM" id="MobiDB-lite"/>
    </source>
</evidence>
<gene>
    <name evidence="4" type="ORF">VP01_1040g6</name>
</gene>
<dbReference type="STRING" id="27349.A0A0L6VUM8"/>
<reference evidence="4 5" key="1">
    <citation type="submission" date="2015-08" db="EMBL/GenBank/DDBJ databases">
        <title>Next Generation Sequencing and Analysis of the Genome of Puccinia sorghi L Schw, the Causal Agent of Maize Common Rust.</title>
        <authorList>
            <person name="Rochi L."/>
            <person name="Burguener G."/>
            <person name="Darino M."/>
            <person name="Turjanski A."/>
            <person name="Kreff E."/>
            <person name="Dieguez M.J."/>
            <person name="Sacco F."/>
        </authorList>
    </citation>
    <scope>NUCLEOTIDE SEQUENCE [LARGE SCALE GENOMIC DNA]</scope>
    <source>
        <strain evidence="4 5">RO10H11247</strain>
    </source>
</reference>
<feature type="compositionally biased region" description="Low complexity" evidence="1">
    <location>
        <begin position="24"/>
        <end position="58"/>
    </location>
</feature>
<comment type="caution">
    <text evidence="4">The sequence shown here is derived from an EMBL/GenBank/DDBJ whole genome shotgun (WGS) entry which is preliminary data.</text>
</comment>
<name>A0A0L6VUM8_9BASI</name>
<sequence length="445" mass="46660">MRNTFIRNTLLLLSLTTALTRPQANNSAAPAISPAPTASGNSPSPTAAPPAASAAEPNSPAPDPVETPAPTKNNSPAPSPTTAPPPNSNSNIPPSSSNSPVNSQSNNVQPSQSAATLSSSPHSSPASSGAQGQTIPGGSSQPASSVVIVTITRTGADGQVYTSVTSSYTPLPRPSSSSSNNNNSSGGSSSSGNTWAIIGGIVGGLAGIGAVVFIVFRCTQRRFSDLDDEDVAIKWPELVNRAEDPSTLNPLAARPGVGHGIGEDDADEKPRLYTHDIAMESLHSDQRHPGMNTRVIVSRFVYEDGWLLTNAGRMIRPYEADDPYLGPSAAQPPYPGSVNNLGYDEQMGYSNHNTPQQQHHDLHSQPSLGASSVGGPPHDPSTDQRAASRQHNHNTLSTADSHHQYPFAWDGPEDIPLTVVNNSNNQQHQHSHGPPTPLYNPYQKP</sequence>
<dbReference type="OrthoDB" id="2506631at2759"/>
<accession>A0A0L6VUM8</accession>
<feature type="signal peptide" evidence="3">
    <location>
        <begin position="1"/>
        <end position="20"/>
    </location>
</feature>
<feature type="region of interest" description="Disordered" evidence="1">
    <location>
        <begin position="326"/>
        <end position="445"/>
    </location>
</feature>
<feature type="chain" id="PRO_5005568568" evidence="3">
    <location>
        <begin position="21"/>
        <end position="445"/>
    </location>
</feature>
<feature type="region of interest" description="Disordered" evidence="1">
    <location>
        <begin position="24"/>
        <end position="142"/>
    </location>
</feature>
<protein>
    <submittedName>
        <fullName evidence="4">Uncharacterized protein</fullName>
    </submittedName>
</protein>
<keyword evidence="2" id="KW-1133">Transmembrane helix</keyword>
<feature type="compositionally biased region" description="Low complexity" evidence="1">
    <location>
        <begin position="88"/>
        <end position="134"/>
    </location>
</feature>
<proteinExistence type="predicted"/>
<feature type="compositionally biased region" description="Pro residues" evidence="1">
    <location>
        <begin position="434"/>
        <end position="445"/>
    </location>
</feature>
<keyword evidence="3" id="KW-0732">Signal</keyword>
<dbReference type="AlphaFoldDB" id="A0A0L6VUM8"/>
<evidence type="ECO:0000256" key="3">
    <source>
        <dbReference type="SAM" id="SignalP"/>
    </source>
</evidence>
<feature type="transmembrane region" description="Helical" evidence="2">
    <location>
        <begin position="195"/>
        <end position="216"/>
    </location>
</feature>
<keyword evidence="2" id="KW-0472">Membrane</keyword>
<feature type="compositionally biased region" description="Polar residues" evidence="1">
    <location>
        <begin position="383"/>
        <end position="399"/>
    </location>
</feature>
<dbReference type="Proteomes" id="UP000037035">
    <property type="component" value="Unassembled WGS sequence"/>
</dbReference>
<organism evidence="4 5">
    <name type="scientific">Puccinia sorghi</name>
    <dbReference type="NCBI Taxonomy" id="27349"/>
    <lineage>
        <taxon>Eukaryota</taxon>
        <taxon>Fungi</taxon>
        <taxon>Dikarya</taxon>
        <taxon>Basidiomycota</taxon>
        <taxon>Pucciniomycotina</taxon>
        <taxon>Pucciniomycetes</taxon>
        <taxon>Pucciniales</taxon>
        <taxon>Pucciniaceae</taxon>
        <taxon>Puccinia</taxon>
    </lineage>
</organism>
<feature type="compositionally biased region" description="Pro residues" evidence="1">
    <location>
        <begin position="77"/>
        <end position="87"/>
    </location>
</feature>
<evidence type="ECO:0000313" key="4">
    <source>
        <dbReference type="EMBL" id="KNZ64327.1"/>
    </source>
</evidence>
<dbReference type="VEuPathDB" id="FungiDB:VP01_1040g6"/>
<feature type="region of interest" description="Disordered" evidence="1">
    <location>
        <begin position="164"/>
        <end position="191"/>
    </location>
</feature>
<evidence type="ECO:0000256" key="2">
    <source>
        <dbReference type="SAM" id="Phobius"/>
    </source>
</evidence>
<keyword evidence="5" id="KW-1185">Reference proteome</keyword>
<keyword evidence="2" id="KW-0812">Transmembrane</keyword>
<feature type="compositionally biased region" description="Low complexity" evidence="1">
    <location>
        <begin position="175"/>
        <end position="191"/>
    </location>
</feature>
<feature type="region of interest" description="Disordered" evidence="1">
    <location>
        <begin position="246"/>
        <end position="267"/>
    </location>
</feature>
<feature type="compositionally biased region" description="Polar residues" evidence="1">
    <location>
        <begin position="348"/>
        <end position="357"/>
    </location>
</feature>
<dbReference type="EMBL" id="LAVV01000455">
    <property type="protein sequence ID" value="KNZ64327.1"/>
    <property type="molecule type" value="Genomic_DNA"/>
</dbReference>